<name>A0A1I8I3R7_9PLAT</name>
<accession>A0A1I8I3R7</accession>
<reference evidence="2" key="1">
    <citation type="submission" date="2016-11" db="UniProtKB">
        <authorList>
            <consortium name="WormBaseParasite"/>
        </authorList>
    </citation>
    <scope>IDENTIFICATION</scope>
</reference>
<evidence type="ECO:0000313" key="2">
    <source>
        <dbReference type="WBParaSite" id="maker-uti_cns_0009740-snap-gene-0.1-mRNA-1"/>
    </source>
</evidence>
<dbReference type="WBParaSite" id="maker-uti_cns_0009740-snap-gene-0.1-mRNA-1">
    <property type="protein sequence ID" value="maker-uti_cns_0009740-snap-gene-0.1-mRNA-1"/>
    <property type="gene ID" value="maker-uti_cns_0009740-snap-gene-0.1"/>
</dbReference>
<keyword evidence="1" id="KW-1185">Reference proteome</keyword>
<evidence type="ECO:0000313" key="1">
    <source>
        <dbReference type="Proteomes" id="UP000095280"/>
    </source>
</evidence>
<protein>
    <submittedName>
        <fullName evidence="2">Secreted protein</fullName>
    </submittedName>
</protein>
<proteinExistence type="predicted"/>
<dbReference type="AlphaFoldDB" id="A0A1I8I3R7"/>
<organism evidence="1 2">
    <name type="scientific">Macrostomum lignano</name>
    <dbReference type="NCBI Taxonomy" id="282301"/>
    <lineage>
        <taxon>Eukaryota</taxon>
        <taxon>Metazoa</taxon>
        <taxon>Spiralia</taxon>
        <taxon>Lophotrochozoa</taxon>
        <taxon>Platyhelminthes</taxon>
        <taxon>Rhabditophora</taxon>
        <taxon>Macrostomorpha</taxon>
        <taxon>Macrostomida</taxon>
        <taxon>Macrostomidae</taxon>
        <taxon>Macrostomum</taxon>
    </lineage>
</organism>
<sequence length="202" mass="23301">SSAEFREEFRNRCQGRNESTDSFADALIELASRAFLNMDAEQREEKLVEQFIKGVRTPPDTREKLIFAQPASLQAARRMLRRIEAAYQMSHKGGIRVTKDEKEEHKALLLLLLMMMIALSPVTADSSKENRKIAETNYGNSPVERWVATHLGDELPNMRNDLIRRKNAGEGFVERHAKAYVDSNNWSVDWNNDRKERANPWP</sequence>
<dbReference type="Proteomes" id="UP000095280">
    <property type="component" value="Unplaced"/>
</dbReference>